<dbReference type="EMBL" id="JACHIA010000016">
    <property type="protein sequence ID" value="MBB6072568.1"/>
    <property type="molecule type" value="Genomic_DNA"/>
</dbReference>
<feature type="transmembrane region" description="Helical" evidence="1">
    <location>
        <begin position="90"/>
        <end position="115"/>
    </location>
</feature>
<evidence type="ECO:0000256" key="1">
    <source>
        <dbReference type="SAM" id="Phobius"/>
    </source>
</evidence>
<dbReference type="GO" id="GO:0004175">
    <property type="term" value="F:endopeptidase activity"/>
    <property type="evidence" value="ECO:0007669"/>
    <property type="project" value="UniProtKB-ARBA"/>
</dbReference>
<dbReference type="AlphaFoldDB" id="A0A841H3L7"/>
<name>A0A841H3L7_9BACT</name>
<dbReference type="GO" id="GO:0080120">
    <property type="term" value="P:CAAX-box protein maturation"/>
    <property type="evidence" value="ECO:0007669"/>
    <property type="project" value="UniProtKB-ARBA"/>
</dbReference>
<feature type="transmembrane region" description="Helical" evidence="1">
    <location>
        <begin position="21"/>
        <end position="39"/>
    </location>
</feature>
<proteinExistence type="predicted"/>
<dbReference type="GO" id="GO:0006508">
    <property type="term" value="P:proteolysis"/>
    <property type="evidence" value="ECO:0007669"/>
    <property type="project" value="UniProtKB-KW"/>
</dbReference>
<keyword evidence="3" id="KW-0378">Hydrolase</keyword>
<accession>A0A841H3L7</accession>
<keyword evidence="1" id="KW-0472">Membrane</keyword>
<feature type="transmembrane region" description="Helical" evidence="1">
    <location>
        <begin position="165"/>
        <end position="182"/>
    </location>
</feature>
<feature type="transmembrane region" description="Helical" evidence="1">
    <location>
        <begin position="188"/>
        <end position="205"/>
    </location>
</feature>
<dbReference type="InterPro" id="IPR052710">
    <property type="entry name" value="CAAX_protease"/>
</dbReference>
<feature type="transmembrane region" description="Helical" evidence="1">
    <location>
        <begin position="241"/>
        <end position="260"/>
    </location>
</feature>
<protein>
    <submittedName>
        <fullName evidence="3">Membrane protease YdiL (CAAX protease family)</fullName>
    </submittedName>
</protein>
<reference evidence="3 4" key="1">
    <citation type="submission" date="2020-08" db="EMBL/GenBank/DDBJ databases">
        <title>Genomic Encyclopedia of Type Strains, Phase IV (KMG-IV): sequencing the most valuable type-strain genomes for metagenomic binning, comparative biology and taxonomic classification.</title>
        <authorList>
            <person name="Goeker M."/>
        </authorList>
    </citation>
    <scope>NUCLEOTIDE SEQUENCE [LARGE SCALE GENOMIC DNA]</scope>
    <source>
        <strain evidence="3 4">DSM 29007</strain>
    </source>
</reference>
<evidence type="ECO:0000259" key="2">
    <source>
        <dbReference type="Pfam" id="PF02517"/>
    </source>
</evidence>
<keyword evidence="1" id="KW-0812">Transmembrane</keyword>
<dbReference type="RefSeq" id="WP_170032771.1">
    <property type="nucleotide sequence ID" value="NZ_JABDTL010000001.1"/>
</dbReference>
<feature type="transmembrane region" description="Helical" evidence="1">
    <location>
        <begin position="135"/>
        <end position="153"/>
    </location>
</feature>
<dbReference type="PANTHER" id="PTHR36435">
    <property type="entry name" value="SLR1288 PROTEIN"/>
    <property type="match status" value="1"/>
</dbReference>
<keyword evidence="4" id="KW-1185">Reference proteome</keyword>
<comment type="caution">
    <text evidence="3">The sequence shown here is derived from an EMBL/GenBank/DDBJ whole genome shotgun (WGS) entry which is preliminary data.</text>
</comment>
<evidence type="ECO:0000313" key="3">
    <source>
        <dbReference type="EMBL" id="MBB6072568.1"/>
    </source>
</evidence>
<dbReference type="Pfam" id="PF02517">
    <property type="entry name" value="Rce1-like"/>
    <property type="match status" value="1"/>
</dbReference>
<feature type="transmembrane region" description="Helical" evidence="1">
    <location>
        <begin position="212"/>
        <end position="229"/>
    </location>
</feature>
<organism evidence="3 4">
    <name type="scientific">Longimicrobium terrae</name>
    <dbReference type="NCBI Taxonomy" id="1639882"/>
    <lineage>
        <taxon>Bacteria</taxon>
        <taxon>Pseudomonadati</taxon>
        <taxon>Gemmatimonadota</taxon>
        <taxon>Longimicrobiia</taxon>
        <taxon>Longimicrobiales</taxon>
        <taxon>Longimicrobiaceae</taxon>
        <taxon>Longimicrobium</taxon>
    </lineage>
</organism>
<evidence type="ECO:0000313" key="4">
    <source>
        <dbReference type="Proteomes" id="UP000582837"/>
    </source>
</evidence>
<gene>
    <name evidence="3" type="ORF">HNQ61_004231</name>
</gene>
<sequence length="286" mass="31138">MQASNLTPGPGGATRVLRMGAAVTAAAWGLFLLLCWQLTLLQSLRMDPRAALAWIIAVTVALLLVYTWAPRRRRARARLRVRWPRRAWPWLLVMAPAFASLPQALWVALQAFGMAHDPPPQPELDAFIARPFGEPAFWLLAIGAAPLVEEFGFRGWIQRPLERGFGPMPAIATSAFLFALAHGEPELIPIRLAAGLVLGHAVWASRSIWSGVLLHLAWNLGALALDMVARDVDASNKGWEWGVPAAVVAALCLLLCAWTVKRMQDAAAPRPARARLTPAAEGPSAR</sequence>
<feature type="transmembrane region" description="Helical" evidence="1">
    <location>
        <begin position="51"/>
        <end position="69"/>
    </location>
</feature>
<feature type="domain" description="CAAX prenyl protease 2/Lysostaphin resistance protein A-like" evidence="2">
    <location>
        <begin position="135"/>
        <end position="220"/>
    </location>
</feature>
<keyword evidence="3" id="KW-0645">Protease</keyword>
<dbReference type="PANTHER" id="PTHR36435:SF1">
    <property type="entry name" value="CAAX AMINO TERMINAL PROTEASE FAMILY PROTEIN"/>
    <property type="match status" value="1"/>
</dbReference>
<keyword evidence="1" id="KW-1133">Transmembrane helix</keyword>
<dbReference type="Proteomes" id="UP000582837">
    <property type="component" value="Unassembled WGS sequence"/>
</dbReference>
<dbReference type="InterPro" id="IPR003675">
    <property type="entry name" value="Rce1/LyrA-like_dom"/>
</dbReference>